<keyword evidence="5" id="KW-0732">Signal</keyword>
<reference evidence="7" key="1">
    <citation type="submission" date="2024-02" db="EMBL/GenBank/DDBJ databases">
        <authorList>
            <consortium name="ELIXIR-Norway"/>
            <consortium name="Elixir Norway"/>
        </authorList>
    </citation>
    <scope>NUCLEOTIDE SEQUENCE</scope>
</reference>
<comment type="similarity">
    <text evidence="1">Belongs to the MsrA Met sulfoxide reductase family.</text>
</comment>
<evidence type="ECO:0000256" key="3">
    <source>
        <dbReference type="ARBA" id="ARBA00023002"/>
    </source>
</evidence>
<evidence type="ECO:0000313" key="8">
    <source>
        <dbReference type="Proteomes" id="UP001497512"/>
    </source>
</evidence>
<dbReference type="HAMAP" id="MF_01401">
    <property type="entry name" value="MsrA"/>
    <property type="match status" value="1"/>
</dbReference>
<dbReference type="EMBL" id="OZ019896">
    <property type="protein sequence ID" value="CAK9222735.1"/>
    <property type="molecule type" value="Genomic_DNA"/>
</dbReference>
<accession>A0ABP0UIN4</accession>
<dbReference type="Proteomes" id="UP001497512">
    <property type="component" value="Chromosome 4"/>
</dbReference>
<dbReference type="InterPro" id="IPR002569">
    <property type="entry name" value="Met_Sox_Rdtase_MsrA_dom"/>
</dbReference>
<keyword evidence="3" id="KW-0560">Oxidoreductase</keyword>
<dbReference type="SUPFAM" id="SSF55068">
    <property type="entry name" value="Peptide methionine sulfoxide reductase"/>
    <property type="match status" value="1"/>
</dbReference>
<evidence type="ECO:0000313" key="7">
    <source>
        <dbReference type="EMBL" id="CAK9222735.1"/>
    </source>
</evidence>
<evidence type="ECO:0000256" key="4">
    <source>
        <dbReference type="ARBA" id="ARBA00030643"/>
    </source>
</evidence>
<dbReference type="InterPro" id="IPR036509">
    <property type="entry name" value="Met_Sox_Rdtase_MsrA_sf"/>
</dbReference>
<dbReference type="PANTHER" id="PTHR43774:SF1">
    <property type="entry name" value="PEPTIDE METHIONINE SULFOXIDE REDUCTASE MSRA 2"/>
    <property type="match status" value="1"/>
</dbReference>
<protein>
    <recommendedName>
        <fullName evidence="2">peptide-methionine (S)-S-oxide reductase</fullName>
        <ecNumber evidence="2">1.8.4.11</ecNumber>
    </recommendedName>
    <alternativeName>
        <fullName evidence="4">Peptide-methionine (S)-S-oxide reductase</fullName>
    </alternativeName>
</protein>
<dbReference type="EC" id="1.8.4.11" evidence="2"/>
<proteinExistence type="inferred from homology"/>
<evidence type="ECO:0000256" key="2">
    <source>
        <dbReference type="ARBA" id="ARBA00012502"/>
    </source>
</evidence>
<dbReference type="Pfam" id="PF01625">
    <property type="entry name" value="PMSR"/>
    <property type="match status" value="1"/>
</dbReference>
<evidence type="ECO:0000256" key="1">
    <source>
        <dbReference type="ARBA" id="ARBA00005591"/>
    </source>
</evidence>
<gene>
    <name evidence="7" type="ORF">CSSPTR1EN2_LOCUS16354</name>
</gene>
<feature type="chain" id="PRO_5046766487" description="peptide-methionine (S)-S-oxide reductase" evidence="5">
    <location>
        <begin position="30"/>
        <end position="244"/>
    </location>
</feature>
<feature type="domain" description="Peptide methionine sulphoxide reductase MsrA" evidence="6">
    <location>
        <begin position="42"/>
        <end position="185"/>
    </location>
</feature>
<dbReference type="Gene3D" id="3.30.1060.10">
    <property type="entry name" value="Peptide methionine sulphoxide reductase MsrA"/>
    <property type="match status" value="1"/>
</dbReference>
<sequence length="244" mass="27264">MGSKPARGMMVRIIFYSLLIAAMVSQSSGIRVVQEKEQVTKTAVFAMGSFWRAEAVYGCITGVVRTRVGYSGGSKLNPDYHSIGDHAECIEVEYDPKLISYERLLNVFWANHDPTQIFGQGPDVGPQYRSVIFTQGEEEVKLATASWDSEQLKLGKNEVVTEIQPLQAFYSAEAEHQKFELRQNSSLFQILGEITNDELIASTIATKLNGYAAGMCTPSVKKLLDTKVRPFLFNRSRLEEMFSS</sequence>
<organism evidence="7 8">
    <name type="scientific">Sphagnum troendelagicum</name>
    <dbReference type="NCBI Taxonomy" id="128251"/>
    <lineage>
        <taxon>Eukaryota</taxon>
        <taxon>Viridiplantae</taxon>
        <taxon>Streptophyta</taxon>
        <taxon>Embryophyta</taxon>
        <taxon>Bryophyta</taxon>
        <taxon>Sphagnophytina</taxon>
        <taxon>Sphagnopsida</taxon>
        <taxon>Sphagnales</taxon>
        <taxon>Sphagnaceae</taxon>
        <taxon>Sphagnum</taxon>
    </lineage>
</organism>
<feature type="signal peptide" evidence="5">
    <location>
        <begin position="1"/>
        <end position="29"/>
    </location>
</feature>
<evidence type="ECO:0000259" key="6">
    <source>
        <dbReference type="Pfam" id="PF01625"/>
    </source>
</evidence>
<keyword evidence="8" id="KW-1185">Reference proteome</keyword>
<dbReference type="NCBIfam" id="TIGR00401">
    <property type="entry name" value="msrA"/>
    <property type="match status" value="1"/>
</dbReference>
<dbReference type="PANTHER" id="PTHR43774">
    <property type="entry name" value="PEPTIDE METHIONINE SULFOXIDE REDUCTASE"/>
    <property type="match status" value="1"/>
</dbReference>
<name>A0ABP0UIN4_9BRYO</name>
<evidence type="ECO:0000256" key="5">
    <source>
        <dbReference type="SAM" id="SignalP"/>
    </source>
</evidence>